<evidence type="ECO:0000256" key="3">
    <source>
        <dbReference type="ARBA" id="ARBA00022737"/>
    </source>
</evidence>
<organism evidence="10 11">
    <name type="scientific">Aplysia californica</name>
    <name type="common">California sea hare</name>
    <dbReference type="NCBI Taxonomy" id="6500"/>
    <lineage>
        <taxon>Eukaryota</taxon>
        <taxon>Metazoa</taxon>
        <taxon>Spiralia</taxon>
        <taxon>Lophotrochozoa</taxon>
        <taxon>Mollusca</taxon>
        <taxon>Gastropoda</taxon>
        <taxon>Heterobranchia</taxon>
        <taxon>Euthyneura</taxon>
        <taxon>Tectipleura</taxon>
        <taxon>Aplysiida</taxon>
        <taxon>Aplysioidea</taxon>
        <taxon>Aplysiidae</taxon>
        <taxon>Aplysia</taxon>
    </lineage>
</organism>
<dbReference type="Pfam" id="PF00096">
    <property type="entry name" value="zf-C2H2"/>
    <property type="match status" value="2"/>
</dbReference>
<keyword evidence="2" id="KW-0479">Metal-binding</keyword>
<dbReference type="InterPro" id="IPR013087">
    <property type="entry name" value="Znf_C2H2_type"/>
</dbReference>
<evidence type="ECO:0000256" key="5">
    <source>
        <dbReference type="ARBA" id="ARBA00022833"/>
    </source>
</evidence>
<comment type="subcellular location">
    <subcellularLocation>
        <location evidence="1">Nucleus</location>
    </subcellularLocation>
</comment>
<dbReference type="PROSITE" id="PS00028">
    <property type="entry name" value="ZINC_FINGER_C2H2_1"/>
    <property type="match status" value="3"/>
</dbReference>
<feature type="compositionally biased region" description="Basic and acidic residues" evidence="8">
    <location>
        <begin position="840"/>
        <end position="867"/>
    </location>
</feature>
<accession>A0ABM0K494</accession>
<dbReference type="InterPro" id="IPR027756">
    <property type="entry name" value="Ovo-like"/>
</dbReference>
<dbReference type="GeneID" id="101849881"/>
<evidence type="ECO:0000256" key="6">
    <source>
        <dbReference type="ARBA" id="ARBA00023242"/>
    </source>
</evidence>
<evidence type="ECO:0000313" key="11">
    <source>
        <dbReference type="RefSeq" id="XP_005108382.2"/>
    </source>
</evidence>
<keyword evidence="3" id="KW-0677">Repeat</keyword>
<dbReference type="SMART" id="SM00355">
    <property type="entry name" value="ZnF_C2H2"/>
    <property type="match status" value="4"/>
</dbReference>
<feature type="region of interest" description="Disordered" evidence="8">
    <location>
        <begin position="1"/>
        <end position="29"/>
    </location>
</feature>
<feature type="compositionally biased region" description="Basic residues" evidence="8">
    <location>
        <begin position="1"/>
        <end position="22"/>
    </location>
</feature>
<reference evidence="11" key="1">
    <citation type="submission" date="2025-08" db="UniProtKB">
        <authorList>
            <consortium name="RefSeq"/>
        </authorList>
    </citation>
    <scope>IDENTIFICATION</scope>
</reference>
<protein>
    <submittedName>
        <fullName evidence="11">Uncharacterized protein LOC101849881</fullName>
    </submittedName>
</protein>
<feature type="compositionally biased region" description="Acidic residues" evidence="8">
    <location>
        <begin position="793"/>
        <end position="802"/>
    </location>
</feature>
<evidence type="ECO:0000256" key="8">
    <source>
        <dbReference type="SAM" id="MobiDB-lite"/>
    </source>
</evidence>
<dbReference type="PROSITE" id="PS50157">
    <property type="entry name" value="ZINC_FINGER_C2H2_2"/>
    <property type="match status" value="3"/>
</dbReference>
<evidence type="ECO:0000256" key="1">
    <source>
        <dbReference type="ARBA" id="ARBA00004123"/>
    </source>
</evidence>
<gene>
    <name evidence="11" type="primary">LOC101849881</name>
</gene>
<feature type="domain" description="C2H2-type" evidence="9">
    <location>
        <begin position="1245"/>
        <end position="1272"/>
    </location>
</feature>
<dbReference type="PANTHER" id="PTHR10032:SF271">
    <property type="entry name" value="RH12261P-RELATED"/>
    <property type="match status" value="1"/>
</dbReference>
<feature type="domain" description="C2H2-type" evidence="9">
    <location>
        <begin position="1217"/>
        <end position="1244"/>
    </location>
</feature>
<keyword evidence="5" id="KW-0862">Zinc</keyword>
<evidence type="ECO:0000259" key="9">
    <source>
        <dbReference type="PROSITE" id="PS50157"/>
    </source>
</evidence>
<feature type="region of interest" description="Disordered" evidence="8">
    <location>
        <begin position="462"/>
        <end position="483"/>
    </location>
</feature>
<dbReference type="SUPFAM" id="SSF57667">
    <property type="entry name" value="beta-beta-alpha zinc fingers"/>
    <property type="match status" value="1"/>
</dbReference>
<keyword evidence="6" id="KW-0539">Nucleus</keyword>
<feature type="region of interest" description="Disordered" evidence="8">
    <location>
        <begin position="585"/>
        <end position="607"/>
    </location>
</feature>
<keyword evidence="10" id="KW-1185">Reference proteome</keyword>
<dbReference type="PANTHER" id="PTHR10032">
    <property type="entry name" value="ZINC FINGER PROTEIN WITH KRAB AND SCAN DOMAINS"/>
    <property type="match status" value="1"/>
</dbReference>
<dbReference type="InterPro" id="IPR036236">
    <property type="entry name" value="Znf_C2H2_sf"/>
</dbReference>
<keyword evidence="4 7" id="KW-0863">Zinc-finger</keyword>
<proteinExistence type="predicted"/>
<evidence type="ECO:0000256" key="2">
    <source>
        <dbReference type="ARBA" id="ARBA00022723"/>
    </source>
</evidence>
<evidence type="ECO:0000256" key="7">
    <source>
        <dbReference type="PROSITE-ProRule" id="PRU00042"/>
    </source>
</evidence>
<evidence type="ECO:0000313" key="10">
    <source>
        <dbReference type="Proteomes" id="UP000694888"/>
    </source>
</evidence>
<feature type="compositionally biased region" description="Basic and acidic residues" evidence="8">
    <location>
        <begin position="754"/>
        <end position="763"/>
    </location>
</feature>
<feature type="compositionally biased region" description="Polar residues" evidence="8">
    <location>
        <begin position="890"/>
        <end position="904"/>
    </location>
</feature>
<feature type="compositionally biased region" description="Polar residues" evidence="8">
    <location>
        <begin position="697"/>
        <end position="727"/>
    </location>
</feature>
<dbReference type="RefSeq" id="XP_005108382.2">
    <property type="nucleotide sequence ID" value="XM_005108325.3"/>
</dbReference>
<feature type="region of interest" description="Disordered" evidence="8">
    <location>
        <begin position="741"/>
        <end position="904"/>
    </location>
</feature>
<feature type="region of interest" description="Disordered" evidence="8">
    <location>
        <begin position="690"/>
        <end position="727"/>
    </location>
</feature>
<dbReference type="Gene3D" id="3.30.160.60">
    <property type="entry name" value="Classic Zinc Finger"/>
    <property type="match status" value="2"/>
</dbReference>
<evidence type="ECO:0000256" key="4">
    <source>
        <dbReference type="ARBA" id="ARBA00022771"/>
    </source>
</evidence>
<sequence length="1385" mass="155352">MPKAFLPKRRWAMSRKEGRNRRRPDDLEHEAEQLVPTKHLALSDGLRLEVQTQAEHDLRLRLHLPDDSTDHQTVRTTLVPGREEIPCQEELWDLKVSESLVQGTDLNNNCNGNGNNHSISCNKDNNSACCQSDSENSGNIAARSDSNTKFNVNDISPSHSYTDVMNRDHSRLSSDAFLSMFSTLHNNVHPSVVSASVCDKRSAKCYSSVSSADSCKSCDDDDVYTQKEMAQQFFNSFCSKNYRPTFLIPPVGPLQFELRQNSGILSPETHHCEQNHEARRLYSNSTSPEIGYPVEKDCTKRHDSHFTGGSELNAQGFETRDSLNAVTRCRTENSSVVSDRLQCVEERTETTCISRRCESVQDIRENPVNDGERLGESDVLNPSQVRREATNDHVTERDEVPGISPRLVQDPPSDHPTRVMNTKQHFDAETIKSHTTARLHYPLSMSTCLAVSEKEEKSLDLSQSKNKISVETDVPESKPSLRHHVTPLGVTSLPAAAVDQEKNVRFNHERKKGSKSPFSPTVFSGSRFVTQDSRTLETHGLTDVGTAHRPNTLPLYVRCTDITESRRGDHGCPDVCPLDWRVEGQSSSGTHPTTPVKVGHQHKTESPSCRHLQIVNETTPVRQDVAWLMSESRHRTLSWDQRKSWEVFSNQNASQVFPFVDLLPKCVVRNSTENKVQPFDFIIHNQTKINENHDDSPSNLSETELSTSFCSHPTTELSNGSESDASSKMYNRLPKRRFDTDEFDVVDNGPTKLPKFESTDRRGRQTKATFDLKCSENRHPKSHARRRLMAVDFPEDKEEDEAKEQTEQSGEETACQSQQAGLRESPRDPVTTAAMFSFDYRTKEKQNERPRSRGKDSTSKSHDRNQSVERNMYPLSSPDRDSSVFYPRSSGDNMSSSLVSGNTNLPTASSKSTCFSYDQLHQGHEVSSYRRNGVRDEVHFSTKSSIHPSNLSSLRHSPQAMTPTALVVSSPALLLSSPRSVLTSPASVLSSPVSVLTSPAPVLASTSAVLRSPCFESVPYASPPLASPGRTIPVFTSSPNVPSSDPVLPTMISQSPSGNRIRFQTLAHTVMPYNTPSTASYSPFVQTPHVTHWSPLANMSPLPKISPLPLTTSNTPTPSLDGHHSLESAVSELHTNILRGHVPMGRAHERPNYSELVAAPAPQTSGLSKMSLTVPELINGGYGVKNPQFVKSKMTENWPPKQPEPSNKAEEPSNGKLKCDFCDKEFELSRHLSRHLKCHSEFKRYLCRVCGKGFNDTFDLKRHTRTHTGVRPFKCQHCNKAFTQRCSLESHAKKVHGQTILYAPKERRRKLYVCEECGNTTEDPTKHYMHIKINHPHSTILHKFYDKRQFKFTDDTIPKILCLSSDLQLSPLAERGVETRERRMS</sequence>
<feature type="region of interest" description="Disordered" evidence="8">
    <location>
        <begin position="1194"/>
        <end position="1214"/>
    </location>
</feature>
<name>A0ABM0K494_APLCA</name>
<dbReference type="Proteomes" id="UP000694888">
    <property type="component" value="Unplaced"/>
</dbReference>
<feature type="domain" description="C2H2-type" evidence="9">
    <location>
        <begin position="1273"/>
        <end position="1296"/>
    </location>
</feature>